<dbReference type="EMBL" id="AMGY01000002">
    <property type="protein sequence ID" value="EXJ89628.1"/>
    <property type="molecule type" value="Genomic_DNA"/>
</dbReference>
<feature type="region of interest" description="Disordered" evidence="1">
    <location>
        <begin position="301"/>
        <end position="385"/>
    </location>
</feature>
<dbReference type="RefSeq" id="XP_007731025.1">
    <property type="nucleotide sequence ID" value="XM_007732835.1"/>
</dbReference>
<dbReference type="Proteomes" id="UP000019478">
    <property type="component" value="Unassembled WGS sequence"/>
</dbReference>
<dbReference type="OrthoDB" id="4161601at2759"/>
<proteinExistence type="predicted"/>
<dbReference type="Gene3D" id="1.10.510.10">
    <property type="entry name" value="Transferase(Phosphotransferase) domain 1"/>
    <property type="match status" value="1"/>
</dbReference>
<evidence type="ECO:0008006" key="4">
    <source>
        <dbReference type="Google" id="ProtNLM"/>
    </source>
</evidence>
<feature type="compositionally biased region" description="Basic and acidic residues" evidence="1">
    <location>
        <begin position="330"/>
        <end position="355"/>
    </location>
</feature>
<dbReference type="SUPFAM" id="SSF56112">
    <property type="entry name" value="Protein kinase-like (PK-like)"/>
    <property type="match status" value="1"/>
</dbReference>
<dbReference type="GeneID" id="19166825"/>
<gene>
    <name evidence="2" type="ORF">A1O3_02695</name>
</gene>
<dbReference type="HOGENOM" id="CLU_028627_0_0_1"/>
<evidence type="ECO:0000256" key="1">
    <source>
        <dbReference type="SAM" id="MobiDB-lite"/>
    </source>
</evidence>
<dbReference type="eggNOG" id="ENOG502T3WD">
    <property type="taxonomic scope" value="Eukaryota"/>
</dbReference>
<dbReference type="PANTHER" id="PTHR37542:SF3">
    <property type="entry name" value="PRION-INHIBITION AND PROPAGATION HELO DOMAIN-CONTAINING PROTEIN"/>
    <property type="match status" value="1"/>
</dbReference>
<evidence type="ECO:0000313" key="3">
    <source>
        <dbReference type="Proteomes" id="UP000019478"/>
    </source>
</evidence>
<comment type="caution">
    <text evidence="2">The sequence shown here is derived from an EMBL/GenBank/DDBJ whole genome shotgun (WGS) entry which is preliminary data.</text>
</comment>
<sequence length="597" mass="67610">MADATNIIELAQDVYGVTQWLIGKAKSYKEFPGVHLSLQRISRRNPEKDFSQLTVAPFQELSNALENAKIFLENQDPKSWKDGFKWSLLNREEKAKDLLNTVEKAQNKLSIFLNLIHLLQNTPLPDPELHPDNFRLWKESKKSKSRLLTAPAHYQVDSNLPYGGKINVIVDSRDLVNSRNTVDSRDPVATIATRLKSLAGEDSLSYKSKDYSGILPFVGYQNSKLISLLPKNLKNPKDLQTLQEFIAKSEAKTAILDERFRLARQLSQALVKIHATGLVHRNLRCKNVLLLEPEEPDNRLQTQISRRFEGREAGAEKSKEEQRYPSNAKVEWEDLRGDQKGTDKKGAEGQKEKPDATNQPKATSATAESANRGKDPNNLFRDSGGYEIPEGSPSLYITQWDFLAKRGTPTAQLDQRPNDIRVKVYRHPKIQVKTPTDLFSIGIDAYSLGIDAYSLGVCLLEIGLWKVLIKFDKDDEDRLHPRPSTHFCTIAEEKPIASSGNEPADSSGNRPRISMRKELPRLSGQKLQDVLIETAERSLPKEMGKPYADFVVLCLRWLDDNSETELREWKQHTEAYLNFKCVVDRIFDQVNLGGGPI</sequence>
<accession>W9YAS4</accession>
<dbReference type="InterPro" id="IPR011009">
    <property type="entry name" value="Kinase-like_dom_sf"/>
</dbReference>
<protein>
    <recommendedName>
        <fullName evidence="4">Protein kinase domain-containing protein</fullName>
    </recommendedName>
</protein>
<reference evidence="2 3" key="1">
    <citation type="submission" date="2013-03" db="EMBL/GenBank/DDBJ databases">
        <title>The Genome Sequence of Capronia epimyces CBS 606.96.</title>
        <authorList>
            <consortium name="The Broad Institute Genomics Platform"/>
            <person name="Cuomo C."/>
            <person name="de Hoog S."/>
            <person name="Gorbushina A."/>
            <person name="Walker B."/>
            <person name="Young S.K."/>
            <person name="Zeng Q."/>
            <person name="Gargeya S."/>
            <person name="Fitzgerald M."/>
            <person name="Haas B."/>
            <person name="Abouelleil A."/>
            <person name="Allen A.W."/>
            <person name="Alvarado L."/>
            <person name="Arachchi H.M."/>
            <person name="Berlin A.M."/>
            <person name="Chapman S.B."/>
            <person name="Gainer-Dewar J."/>
            <person name="Goldberg J."/>
            <person name="Griggs A."/>
            <person name="Gujja S."/>
            <person name="Hansen M."/>
            <person name="Howarth C."/>
            <person name="Imamovic A."/>
            <person name="Ireland A."/>
            <person name="Larimer J."/>
            <person name="McCowan C."/>
            <person name="Murphy C."/>
            <person name="Pearson M."/>
            <person name="Poon T.W."/>
            <person name="Priest M."/>
            <person name="Roberts A."/>
            <person name="Saif S."/>
            <person name="Shea T."/>
            <person name="Sisk P."/>
            <person name="Sykes S."/>
            <person name="Wortman J."/>
            <person name="Nusbaum C."/>
            <person name="Birren B."/>
        </authorList>
    </citation>
    <scope>NUCLEOTIDE SEQUENCE [LARGE SCALE GENOMIC DNA]</scope>
    <source>
        <strain evidence="2 3">CBS 606.96</strain>
    </source>
</reference>
<feature type="compositionally biased region" description="Polar residues" evidence="1">
    <location>
        <begin position="356"/>
        <end position="369"/>
    </location>
</feature>
<feature type="compositionally biased region" description="Basic and acidic residues" evidence="1">
    <location>
        <begin position="306"/>
        <end position="323"/>
    </location>
</feature>
<evidence type="ECO:0000313" key="2">
    <source>
        <dbReference type="EMBL" id="EXJ89628.1"/>
    </source>
</evidence>
<dbReference type="PANTHER" id="PTHR37542">
    <property type="entry name" value="HELO DOMAIN-CONTAINING PROTEIN-RELATED"/>
    <property type="match status" value="1"/>
</dbReference>
<keyword evidence="3" id="KW-1185">Reference proteome</keyword>
<dbReference type="AlphaFoldDB" id="W9YAS4"/>
<name>W9YAS4_9EURO</name>
<organism evidence="2 3">
    <name type="scientific">Capronia epimyces CBS 606.96</name>
    <dbReference type="NCBI Taxonomy" id="1182542"/>
    <lineage>
        <taxon>Eukaryota</taxon>
        <taxon>Fungi</taxon>
        <taxon>Dikarya</taxon>
        <taxon>Ascomycota</taxon>
        <taxon>Pezizomycotina</taxon>
        <taxon>Eurotiomycetes</taxon>
        <taxon>Chaetothyriomycetidae</taxon>
        <taxon>Chaetothyriales</taxon>
        <taxon>Herpotrichiellaceae</taxon>
        <taxon>Capronia</taxon>
    </lineage>
</organism>